<gene>
    <name evidence="1" type="ORF">JI435_423630</name>
</gene>
<keyword evidence="2" id="KW-1185">Reference proteome</keyword>
<organism evidence="1 2">
    <name type="scientific">Phaeosphaeria nodorum (strain SN15 / ATCC MYA-4574 / FGSC 10173)</name>
    <name type="common">Glume blotch fungus</name>
    <name type="synonym">Parastagonospora nodorum</name>
    <dbReference type="NCBI Taxonomy" id="321614"/>
    <lineage>
        <taxon>Eukaryota</taxon>
        <taxon>Fungi</taxon>
        <taxon>Dikarya</taxon>
        <taxon>Ascomycota</taxon>
        <taxon>Pezizomycotina</taxon>
        <taxon>Dothideomycetes</taxon>
        <taxon>Pleosporomycetidae</taxon>
        <taxon>Pleosporales</taxon>
        <taxon>Pleosporineae</taxon>
        <taxon>Phaeosphaeriaceae</taxon>
        <taxon>Parastagonospora</taxon>
    </lineage>
</organism>
<reference evidence="2" key="1">
    <citation type="journal article" date="2021" name="BMC Genomics">
        <title>Chromosome-level genome assembly and manually-curated proteome of model necrotroph Parastagonospora nodorum Sn15 reveals a genome-wide trove of candidate effector homologs, and redundancy of virulence-related functions within an accessory chromosome.</title>
        <authorList>
            <person name="Bertazzoni S."/>
            <person name="Jones D.A.B."/>
            <person name="Phan H.T."/>
            <person name="Tan K.-C."/>
            <person name="Hane J.K."/>
        </authorList>
    </citation>
    <scope>NUCLEOTIDE SEQUENCE [LARGE SCALE GENOMIC DNA]</scope>
    <source>
        <strain evidence="2">SN15 / ATCC MYA-4574 / FGSC 10173)</strain>
    </source>
</reference>
<protein>
    <submittedName>
        <fullName evidence="1">Uncharacterized protein</fullName>
    </submittedName>
</protein>
<accession>A0A7U2NQI3</accession>
<evidence type="ECO:0000313" key="2">
    <source>
        <dbReference type="Proteomes" id="UP000663193"/>
    </source>
</evidence>
<dbReference type="Proteomes" id="UP000663193">
    <property type="component" value="Chromosome 21"/>
</dbReference>
<dbReference type="VEuPathDB" id="FungiDB:JI435_423630"/>
<evidence type="ECO:0000313" key="1">
    <source>
        <dbReference type="EMBL" id="QRD06751.1"/>
    </source>
</evidence>
<proteinExistence type="predicted"/>
<dbReference type="EMBL" id="CP069043">
    <property type="protein sequence ID" value="QRD06751.1"/>
    <property type="molecule type" value="Genomic_DNA"/>
</dbReference>
<name>A0A7U2NQI3_PHANO</name>
<sequence length="82" mass="8810">MTVIFLGGGAVCHASHPWRTADRSCIQACNTGLSRTRISALDTDCMTAIVQYLEILQHPMRLSGLRSQLITGAIAICGCDAF</sequence>
<dbReference type="AlphaFoldDB" id="A0A7U2NQI3"/>